<organism evidence="4 6">
    <name type="scientific">Sphingomonas yabuuchiae</name>
    <dbReference type="NCBI Taxonomy" id="172044"/>
    <lineage>
        <taxon>Bacteria</taxon>
        <taxon>Pseudomonadati</taxon>
        <taxon>Pseudomonadota</taxon>
        <taxon>Alphaproteobacteria</taxon>
        <taxon>Sphingomonadales</taxon>
        <taxon>Sphingomonadaceae</taxon>
        <taxon>Sphingomonas</taxon>
    </lineage>
</organism>
<protein>
    <submittedName>
        <fullName evidence="4">Glycosyltransferase</fullName>
    </submittedName>
</protein>
<dbReference type="Proteomes" id="UP000704529">
    <property type="component" value="Unassembled WGS sequence"/>
</dbReference>
<evidence type="ECO:0000313" key="3">
    <source>
        <dbReference type="EMBL" id="MBB4611403.1"/>
    </source>
</evidence>
<dbReference type="EMBL" id="JAFHKU010000096">
    <property type="protein sequence ID" value="MBN3556989.1"/>
    <property type="molecule type" value="Genomic_DNA"/>
</dbReference>
<accession>A0AA40ZXR2</accession>
<feature type="domain" description="Glycosyltransferase 2-like" evidence="2">
    <location>
        <begin position="5"/>
        <end position="100"/>
    </location>
</feature>
<name>A0AA40ZXR2_9SPHN</name>
<feature type="region of interest" description="Disordered" evidence="1">
    <location>
        <begin position="233"/>
        <end position="260"/>
    </location>
</feature>
<evidence type="ECO:0000256" key="1">
    <source>
        <dbReference type="SAM" id="MobiDB-lite"/>
    </source>
</evidence>
<comment type="caution">
    <text evidence="4">The sequence shown here is derived from an EMBL/GenBank/DDBJ whole genome shotgun (WGS) entry which is preliminary data.</text>
</comment>
<dbReference type="Gene3D" id="3.90.550.10">
    <property type="entry name" value="Spore Coat Polysaccharide Biosynthesis Protein SpsA, Chain A"/>
    <property type="match status" value="1"/>
</dbReference>
<keyword evidence="5" id="KW-1185">Reference proteome</keyword>
<dbReference type="Pfam" id="PF00535">
    <property type="entry name" value="Glycos_transf_2"/>
    <property type="match status" value="1"/>
</dbReference>
<dbReference type="SUPFAM" id="SSF53448">
    <property type="entry name" value="Nucleotide-diphospho-sugar transferases"/>
    <property type="match status" value="1"/>
</dbReference>
<dbReference type="CDD" id="cd00761">
    <property type="entry name" value="Glyco_tranf_GTA_type"/>
    <property type="match status" value="1"/>
</dbReference>
<dbReference type="EMBL" id="JACHNX010000028">
    <property type="protein sequence ID" value="MBB4611403.1"/>
    <property type="molecule type" value="Genomic_DNA"/>
</dbReference>
<evidence type="ECO:0000313" key="6">
    <source>
        <dbReference type="Proteomes" id="UP000704529"/>
    </source>
</evidence>
<dbReference type="Proteomes" id="UP000584663">
    <property type="component" value="Unassembled WGS sequence"/>
</dbReference>
<evidence type="ECO:0000259" key="2">
    <source>
        <dbReference type="Pfam" id="PF00535"/>
    </source>
</evidence>
<evidence type="ECO:0000313" key="5">
    <source>
        <dbReference type="Proteomes" id="UP000584663"/>
    </source>
</evidence>
<dbReference type="RefSeq" id="WP_184106689.1">
    <property type="nucleotide sequence ID" value="NZ_JACHNX010000028.1"/>
</dbReference>
<reference evidence="3 5" key="1">
    <citation type="submission" date="2020-08" db="EMBL/GenBank/DDBJ databases">
        <title>Genomic Encyclopedia of Type Strains, Phase IV (KMG-IV): sequencing the most valuable type-strain genomes for metagenomic binning, comparative biology and taxonomic classification.</title>
        <authorList>
            <person name="Goeker M."/>
        </authorList>
    </citation>
    <scope>NUCLEOTIDE SEQUENCE [LARGE SCALE GENOMIC DNA]</scope>
    <source>
        <strain evidence="3 5">DSM 14562</strain>
    </source>
</reference>
<dbReference type="InterPro" id="IPR001173">
    <property type="entry name" value="Glyco_trans_2-like"/>
</dbReference>
<reference evidence="4" key="2">
    <citation type="submission" date="2021-01" db="EMBL/GenBank/DDBJ databases">
        <title>Genome Sequencing of Type Strains.</title>
        <authorList>
            <person name="Lemaire J.F."/>
            <person name="Inderbitzin P."/>
            <person name="Collins S.B."/>
            <person name="Wespe N."/>
            <person name="Knight-Connoni V."/>
        </authorList>
    </citation>
    <scope>NUCLEOTIDE SEQUENCE</scope>
    <source>
        <strain evidence="4">DSM 14562</strain>
    </source>
</reference>
<sequence length="399" mass="44275">MTLLSVVVPTHNRADYAISCIAAVLGFDAPDLQLVMTDTSTDRRLYDMLHAEECAFLRDPRFVYRKIDEPSNLTKNHNDALALASGEYVCVIGDDDCITSAAIDAARWAVACQVPIVSQTVKATYAWPDFRSQLARGGHASRLYVPRRAGTARWRDGQSDLGAALARAFQATDGMPRCYHGIVRRDLLEQVRDRTGAYFHGSSPDMSGAVAMACLVDRYCEVDLPLTIPGVSGGSNSGRSAMNTHKGELSSETQTSGFEDRGWTAGVPRFFAVETVWAHAGLETLHRLDPERATGFNYARLLALCRIRHGEFDAAINQAEREASSIRGQAMEQDIKRAIQGERRARYRYLLRRALKPTAANGRRYFAKLETVLAAAHAYEQYATEKGFRFETVIQSIDR</sequence>
<gene>
    <name evidence="3" type="ORF">GGQ89_003650</name>
    <name evidence="4" type="ORF">JYA60_01910</name>
</gene>
<proteinExistence type="predicted"/>
<dbReference type="AlphaFoldDB" id="A0AA40ZXR2"/>
<evidence type="ECO:0000313" key="4">
    <source>
        <dbReference type="EMBL" id="MBN3556989.1"/>
    </source>
</evidence>
<dbReference type="InterPro" id="IPR029044">
    <property type="entry name" value="Nucleotide-diphossugar_trans"/>
</dbReference>